<name>A0A3L9ZZB5_9BACT</name>
<accession>A0A3L9ZZB5</accession>
<organism evidence="5 6">
    <name type="scientific">Metamycoplasma subdolum</name>
    <dbReference type="NCBI Taxonomy" id="92407"/>
    <lineage>
        <taxon>Bacteria</taxon>
        <taxon>Bacillati</taxon>
        <taxon>Mycoplasmatota</taxon>
        <taxon>Mycoplasmoidales</taxon>
        <taxon>Metamycoplasmataceae</taxon>
        <taxon>Metamycoplasma</taxon>
    </lineage>
</organism>
<keyword evidence="2" id="KW-0479">Metal-binding</keyword>
<dbReference type="RefSeq" id="WP_121940965.1">
    <property type="nucleotide sequence ID" value="NZ_CP137846.1"/>
</dbReference>
<protein>
    <submittedName>
        <fullName evidence="5">Holo-[acyl-carrier protein] synthase</fullName>
    </submittedName>
</protein>
<dbReference type="GO" id="GO:0008897">
    <property type="term" value="F:holo-[acyl-carrier-protein] synthase activity"/>
    <property type="evidence" value="ECO:0007669"/>
    <property type="project" value="InterPro"/>
</dbReference>
<comment type="caution">
    <text evidence="5">The sequence shown here is derived from an EMBL/GenBank/DDBJ whole genome shotgun (WGS) entry which is preliminary data.</text>
</comment>
<dbReference type="Proteomes" id="UP000267246">
    <property type="component" value="Unassembled WGS sequence"/>
</dbReference>
<evidence type="ECO:0000313" key="5">
    <source>
        <dbReference type="EMBL" id="RMA77474.1"/>
    </source>
</evidence>
<gene>
    <name evidence="5" type="ORF">JN00_0520</name>
</gene>
<evidence type="ECO:0000256" key="3">
    <source>
        <dbReference type="ARBA" id="ARBA00022842"/>
    </source>
</evidence>
<proteinExistence type="predicted"/>
<reference evidence="5 6" key="1">
    <citation type="submission" date="2018-10" db="EMBL/GenBank/DDBJ databases">
        <title>Genomic Encyclopedia of Archaeal and Bacterial Type Strains, Phase II (KMG-II): from individual species to whole genera.</title>
        <authorList>
            <person name="Goeker M."/>
        </authorList>
    </citation>
    <scope>NUCLEOTIDE SEQUENCE [LARGE SCALE GENOMIC DNA]</scope>
    <source>
        <strain evidence="5 6">ATCC 29870</strain>
    </source>
</reference>
<evidence type="ECO:0000256" key="2">
    <source>
        <dbReference type="ARBA" id="ARBA00022723"/>
    </source>
</evidence>
<keyword evidence="1" id="KW-0808">Transferase</keyword>
<dbReference type="InterPro" id="IPR004568">
    <property type="entry name" value="Ppantetheine-prot_Trfase_dom"/>
</dbReference>
<evidence type="ECO:0000313" key="6">
    <source>
        <dbReference type="Proteomes" id="UP000267246"/>
    </source>
</evidence>
<keyword evidence="6" id="KW-1185">Reference proteome</keyword>
<dbReference type="GO" id="GO:0000287">
    <property type="term" value="F:magnesium ion binding"/>
    <property type="evidence" value="ECO:0007669"/>
    <property type="project" value="InterPro"/>
</dbReference>
<keyword evidence="3" id="KW-0460">Magnesium</keyword>
<sequence>MIGIDLTNIKRFENLSLNVIKKILHKDEFKEFEKTNDKAKFLATRWAIKEAIFKADNQFKDFSKVFLKKDEEGRYIFLDFEISTSKEDDYIIAIAKK</sequence>
<dbReference type="InterPro" id="IPR037143">
    <property type="entry name" value="4-PPantetheinyl_Trfase_dom_sf"/>
</dbReference>
<evidence type="ECO:0000259" key="4">
    <source>
        <dbReference type="Pfam" id="PF01648"/>
    </source>
</evidence>
<dbReference type="AlphaFoldDB" id="A0A3L9ZZB5"/>
<dbReference type="SUPFAM" id="SSF56214">
    <property type="entry name" value="4'-phosphopantetheinyl transferase"/>
    <property type="match status" value="1"/>
</dbReference>
<dbReference type="Gene3D" id="3.90.470.20">
    <property type="entry name" value="4'-phosphopantetheinyl transferase domain"/>
    <property type="match status" value="1"/>
</dbReference>
<dbReference type="InterPro" id="IPR008278">
    <property type="entry name" value="4-PPantetheinyl_Trfase_dom"/>
</dbReference>
<dbReference type="EMBL" id="REFI01000010">
    <property type="protein sequence ID" value="RMA77474.1"/>
    <property type="molecule type" value="Genomic_DNA"/>
</dbReference>
<evidence type="ECO:0000256" key="1">
    <source>
        <dbReference type="ARBA" id="ARBA00022679"/>
    </source>
</evidence>
<dbReference type="NCBIfam" id="TIGR00556">
    <property type="entry name" value="pantethn_trn"/>
    <property type="match status" value="1"/>
</dbReference>
<dbReference type="Pfam" id="PF01648">
    <property type="entry name" value="ACPS"/>
    <property type="match status" value="1"/>
</dbReference>
<dbReference type="OrthoDB" id="389495at2"/>
<feature type="domain" description="4'-phosphopantetheinyl transferase" evidence="4">
    <location>
        <begin position="2"/>
        <end position="95"/>
    </location>
</feature>
<dbReference type="GO" id="GO:0006633">
    <property type="term" value="P:fatty acid biosynthetic process"/>
    <property type="evidence" value="ECO:0007669"/>
    <property type="project" value="InterPro"/>
</dbReference>